<sequence length="207" mass="24341">MEDKIRKYDVFCIMGLAILCGIFSEFLSWLFVYRNEKFKKLNEEVKVLYEEVQKEKDDGLLSKLDKKKDKKKKASAEELYIEKTKEMTTLKTKSNFITGLIFMCVMPVLFSLFEGLTIAVLPFKPIFPFTLLTRTGLQSKNVYHCSSTFIYTLTLMLTRQNIQKYFGYAPPAGMFGDYKMPDEQADFIFFFYYYNFLKSSIIKLIIK</sequence>
<dbReference type="OMA" id="GMFGDFK"/>
<dbReference type="GO" id="GO:0005789">
    <property type="term" value="C:endoplasmic reticulum membrane"/>
    <property type="evidence" value="ECO:0007669"/>
    <property type="project" value="UniProtKB-SubCell"/>
</dbReference>
<keyword evidence="4" id="KW-0109">Calcium transport</keyword>
<evidence type="ECO:0000256" key="14">
    <source>
        <dbReference type="PIRNR" id="PIRNR023322"/>
    </source>
</evidence>
<keyword evidence="10" id="KW-0175">Coiled coil</keyword>
<dbReference type="GO" id="GO:0005262">
    <property type="term" value="F:calcium channel activity"/>
    <property type="evidence" value="ECO:0007669"/>
    <property type="project" value="UniProtKB-UniRule"/>
</dbReference>
<evidence type="ECO:0000256" key="10">
    <source>
        <dbReference type="ARBA" id="ARBA00023054"/>
    </source>
</evidence>
<evidence type="ECO:0000256" key="12">
    <source>
        <dbReference type="ARBA" id="ARBA00023136"/>
    </source>
</evidence>
<accession>W7K0R3</accession>
<reference evidence="16 17" key="1">
    <citation type="submission" date="2013-02" db="EMBL/GenBank/DDBJ databases">
        <title>The Genome Sequence of Plasmodium falciparum NF54.</title>
        <authorList>
            <consortium name="The Broad Institute Genome Sequencing Platform"/>
            <consortium name="The Broad Institute Genome Sequencing Center for Infectious Disease"/>
            <person name="Neafsey D."/>
            <person name="Cheeseman I."/>
            <person name="Volkman S."/>
            <person name="Adams J."/>
            <person name="Walker B."/>
            <person name="Young S.K."/>
            <person name="Zeng Q."/>
            <person name="Gargeya S."/>
            <person name="Fitzgerald M."/>
            <person name="Haas B."/>
            <person name="Abouelleil A."/>
            <person name="Alvarado L."/>
            <person name="Arachchi H.M."/>
            <person name="Berlin A.M."/>
            <person name="Chapman S.B."/>
            <person name="Dewar J."/>
            <person name="Goldberg J."/>
            <person name="Griggs A."/>
            <person name="Gujja S."/>
            <person name="Hansen M."/>
            <person name="Howarth C."/>
            <person name="Imamovic A."/>
            <person name="Larimer J."/>
            <person name="McCowan C."/>
            <person name="Murphy C."/>
            <person name="Neiman D."/>
            <person name="Pearson M."/>
            <person name="Priest M."/>
            <person name="Roberts A."/>
            <person name="Saif S."/>
            <person name="Shea T."/>
            <person name="Sisk P."/>
            <person name="Sykes S."/>
            <person name="Wortman J."/>
            <person name="Nusbaum C."/>
            <person name="Birren B."/>
        </authorList>
    </citation>
    <scope>NUCLEOTIDE SEQUENCE [LARGE SCALE GENOMIC DNA]</scope>
    <source>
        <strain evidence="16 17">NF54</strain>
    </source>
</reference>
<organism evidence="16 17">
    <name type="scientific">Plasmodium falciparum (isolate NF54)</name>
    <dbReference type="NCBI Taxonomy" id="5843"/>
    <lineage>
        <taxon>Eukaryota</taxon>
        <taxon>Sar</taxon>
        <taxon>Alveolata</taxon>
        <taxon>Apicomplexa</taxon>
        <taxon>Aconoidasida</taxon>
        <taxon>Haemosporida</taxon>
        <taxon>Plasmodiidae</taxon>
        <taxon>Plasmodium</taxon>
        <taxon>Plasmodium (Laverania)</taxon>
    </lineage>
</organism>
<evidence type="ECO:0000313" key="17">
    <source>
        <dbReference type="Proteomes" id="UP000030673"/>
    </source>
</evidence>
<dbReference type="PANTHER" id="PTHR20917">
    <property type="entry name" value="PNAS-RELATED"/>
    <property type="match status" value="1"/>
</dbReference>
<keyword evidence="8 14" id="KW-0106">Calcium</keyword>
<comment type="function">
    <text evidence="14">Calcium-selective channel required to prevent calcium stores from overfilling.</text>
</comment>
<evidence type="ECO:0000256" key="2">
    <source>
        <dbReference type="ARBA" id="ARBA00006537"/>
    </source>
</evidence>
<evidence type="ECO:0000256" key="13">
    <source>
        <dbReference type="ARBA" id="ARBA00023303"/>
    </source>
</evidence>
<name>W7K0R3_PLAFO</name>
<feature type="transmembrane region" description="Helical" evidence="15">
    <location>
        <begin position="96"/>
        <end position="121"/>
    </location>
</feature>
<dbReference type="PIRSF" id="PIRSF023322">
    <property type="entry name" value="DUF841_euk"/>
    <property type="match status" value="1"/>
</dbReference>
<dbReference type="Pfam" id="PF01956">
    <property type="entry name" value="EMC3_TMCO1"/>
    <property type="match status" value="1"/>
</dbReference>
<keyword evidence="3 14" id="KW-0813">Transport</keyword>
<keyword evidence="9 15" id="KW-1133">Transmembrane helix</keyword>
<protein>
    <recommendedName>
        <fullName evidence="14">Calcium load-activated calcium channel</fullName>
        <shortName evidence="14">CLAC channel</shortName>
    </recommendedName>
</protein>
<evidence type="ECO:0000256" key="5">
    <source>
        <dbReference type="ARBA" id="ARBA00022673"/>
    </source>
</evidence>
<keyword evidence="5 14" id="KW-0107">Calcium channel</keyword>
<dbReference type="PANTHER" id="PTHR20917:SF0">
    <property type="entry name" value="CALCIUM LOAD-ACTIVATED CALCIUM CHANNEL"/>
    <property type="match status" value="1"/>
</dbReference>
<dbReference type="GO" id="GO:0032469">
    <property type="term" value="P:endoplasmic reticulum calcium ion homeostasis"/>
    <property type="evidence" value="ECO:0007669"/>
    <property type="project" value="UniProtKB-UniRule"/>
</dbReference>
<evidence type="ECO:0000256" key="11">
    <source>
        <dbReference type="ARBA" id="ARBA00023065"/>
    </source>
</evidence>
<comment type="similarity">
    <text evidence="2 14">Belongs to the TMCO1 family.</text>
</comment>
<dbReference type="InterPro" id="IPR002809">
    <property type="entry name" value="EMC3/TMCO1"/>
</dbReference>
<evidence type="ECO:0000256" key="7">
    <source>
        <dbReference type="ARBA" id="ARBA00022824"/>
    </source>
</evidence>
<evidence type="ECO:0000256" key="4">
    <source>
        <dbReference type="ARBA" id="ARBA00022568"/>
    </source>
</evidence>
<dbReference type="Proteomes" id="UP000030673">
    <property type="component" value="Unassembled WGS sequence"/>
</dbReference>
<comment type="subcellular location">
    <subcellularLocation>
        <location evidence="1">Endoplasmic reticulum membrane</location>
        <topology evidence="1">Multi-pass membrane protein</topology>
    </subcellularLocation>
</comment>
<feature type="transmembrane region" description="Helical" evidence="15">
    <location>
        <begin position="13"/>
        <end position="32"/>
    </location>
</feature>
<keyword evidence="12 14" id="KW-0472">Membrane</keyword>
<proteinExistence type="inferred from homology"/>
<keyword evidence="17" id="KW-1185">Reference proteome</keyword>
<evidence type="ECO:0000256" key="3">
    <source>
        <dbReference type="ARBA" id="ARBA00022448"/>
    </source>
</evidence>
<evidence type="ECO:0000256" key="8">
    <source>
        <dbReference type="ARBA" id="ARBA00022837"/>
    </source>
</evidence>
<evidence type="ECO:0000256" key="6">
    <source>
        <dbReference type="ARBA" id="ARBA00022692"/>
    </source>
</evidence>
<evidence type="ECO:0000256" key="1">
    <source>
        <dbReference type="ARBA" id="ARBA00004477"/>
    </source>
</evidence>
<evidence type="ECO:0000256" key="9">
    <source>
        <dbReference type="ARBA" id="ARBA00022989"/>
    </source>
</evidence>
<dbReference type="AlphaFoldDB" id="W7K0R3"/>
<dbReference type="SMART" id="SM01415">
    <property type="entry name" value="DUF106"/>
    <property type="match status" value="1"/>
</dbReference>
<evidence type="ECO:0000256" key="15">
    <source>
        <dbReference type="SAM" id="Phobius"/>
    </source>
</evidence>
<keyword evidence="11 14" id="KW-0406">Ion transport</keyword>
<dbReference type="EMBL" id="KE123865">
    <property type="protein sequence ID" value="EWC86540.1"/>
    <property type="molecule type" value="Genomic_DNA"/>
</dbReference>
<keyword evidence="7 14" id="KW-0256">Endoplasmic reticulum</keyword>
<keyword evidence="6 15" id="KW-0812">Transmembrane</keyword>
<dbReference type="InterPro" id="IPR008559">
    <property type="entry name" value="TMCO1"/>
</dbReference>
<gene>
    <name evidence="16" type="ORF">PFNF54_04556</name>
</gene>
<keyword evidence="13" id="KW-0407">Ion channel</keyword>
<evidence type="ECO:0000313" key="16">
    <source>
        <dbReference type="EMBL" id="EWC86540.1"/>
    </source>
</evidence>